<evidence type="ECO:0000256" key="2">
    <source>
        <dbReference type="SAM" id="SignalP"/>
    </source>
</evidence>
<dbReference type="PANTHER" id="PTHR30006:SF2">
    <property type="entry name" value="ABC TRANSPORTER SUBSTRATE-BINDING PROTEIN"/>
    <property type="match status" value="1"/>
</dbReference>
<gene>
    <name evidence="4" type="ORF">GT037_001825</name>
</gene>
<dbReference type="Pfam" id="PF13343">
    <property type="entry name" value="SBP_bac_6"/>
    <property type="match status" value="1"/>
</dbReference>
<reference evidence="4" key="2">
    <citation type="submission" date="2020-08" db="EMBL/GenBank/DDBJ databases">
        <title>Draft Genome Sequence of Cumin Blight Pathogen Alternaria burnsii.</title>
        <authorList>
            <person name="Feng Z."/>
        </authorList>
    </citation>
    <scope>NUCLEOTIDE SEQUENCE</scope>
    <source>
        <strain evidence="4">CBS107.38</strain>
    </source>
</reference>
<accession>A0A8H7B9M1</accession>
<feature type="chain" id="PRO_5034455868" description="BTB domain-containing protein" evidence="2">
    <location>
        <begin position="18"/>
        <end position="737"/>
    </location>
</feature>
<dbReference type="PANTHER" id="PTHR30006">
    <property type="entry name" value="THIAMINE-BINDING PERIPLASMIC PROTEIN-RELATED"/>
    <property type="match status" value="1"/>
</dbReference>
<dbReference type="RefSeq" id="XP_038790164.1">
    <property type="nucleotide sequence ID" value="XM_038926872.1"/>
</dbReference>
<protein>
    <recommendedName>
        <fullName evidence="3">BTB domain-containing protein</fullName>
    </recommendedName>
</protein>
<dbReference type="AlphaFoldDB" id="A0A8H7B9M1"/>
<dbReference type="CDD" id="cd18186">
    <property type="entry name" value="BTB_POZ_ZBTB_KLHL-like"/>
    <property type="match status" value="1"/>
</dbReference>
<name>A0A8H7B9M1_9PLEO</name>
<dbReference type="SUPFAM" id="SSF53850">
    <property type="entry name" value="Periplasmic binding protein-like II"/>
    <property type="match status" value="1"/>
</dbReference>
<dbReference type="InterPro" id="IPR000210">
    <property type="entry name" value="BTB/POZ_dom"/>
</dbReference>
<organism evidence="4 5">
    <name type="scientific">Alternaria burnsii</name>
    <dbReference type="NCBI Taxonomy" id="1187904"/>
    <lineage>
        <taxon>Eukaryota</taxon>
        <taxon>Fungi</taxon>
        <taxon>Dikarya</taxon>
        <taxon>Ascomycota</taxon>
        <taxon>Pezizomycotina</taxon>
        <taxon>Dothideomycetes</taxon>
        <taxon>Pleosporomycetidae</taxon>
        <taxon>Pleosporales</taxon>
        <taxon>Pleosporineae</taxon>
        <taxon>Pleosporaceae</taxon>
        <taxon>Alternaria</taxon>
        <taxon>Alternaria sect. Alternaria</taxon>
    </lineage>
</organism>
<evidence type="ECO:0000313" key="5">
    <source>
        <dbReference type="Proteomes" id="UP000596902"/>
    </source>
</evidence>
<comment type="caution">
    <text evidence="4">The sequence shown here is derived from an EMBL/GenBank/DDBJ whole genome shotgun (WGS) entry which is preliminary data.</text>
</comment>
<dbReference type="Gene3D" id="3.30.710.10">
    <property type="entry name" value="Potassium Channel Kv1.1, Chain A"/>
    <property type="match status" value="1"/>
</dbReference>
<dbReference type="SMART" id="SM00225">
    <property type="entry name" value="BTB"/>
    <property type="match status" value="1"/>
</dbReference>
<dbReference type="InterPro" id="IPR011333">
    <property type="entry name" value="SKP1/BTB/POZ_sf"/>
</dbReference>
<dbReference type="PROSITE" id="PS50097">
    <property type="entry name" value="BTB"/>
    <property type="match status" value="1"/>
</dbReference>
<reference evidence="4" key="1">
    <citation type="submission" date="2020-01" db="EMBL/GenBank/DDBJ databases">
        <authorList>
            <person name="Feng Z.H.Z."/>
        </authorList>
    </citation>
    <scope>NUCLEOTIDE SEQUENCE</scope>
    <source>
        <strain evidence="4">CBS107.38</strain>
    </source>
</reference>
<dbReference type="GeneID" id="62200050"/>
<dbReference type="Gene3D" id="3.40.190.10">
    <property type="entry name" value="Periplasmic binding protein-like II"/>
    <property type="match status" value="2"/>
</dbReference>
<feature type="domain" description="BTB" evidence="3">
    <location>
        <begin position="523"/>
        <end position="594"/>
    </location>
</feature>
<evidence type="ECO:0000313" key="4">
    <source>
        <dbReference type="EMBL" id="KAF7680174.1"/>
    </source>
</evidence>
<keyword evidence="5" id="KW-1185">Reference proteome</keyword>
<evidence type="ECO:0000259" key="3">
    <source>
        <dbReference type="PROSITE" id="PS50097"/>
    </source>
</evidence>
<keyword evidence="1 2" id="KW-0732">Signal</keyword>
<dbReference type="Pfam" id="PF00651">
    <property type="entry name" value="BTB"/>
    <property type="match status" value="1"/>
</dbReference>
<evidence type="ECO:0000256" key="1">
    <source>
        <dbReference type="ARBA" id="ARBA00022729"/>
    </source>
</evidence>
<sequence>MRSTFSSLALFAGASLAAYAPNKTFERETRSIDEIYKAALAEGGVVTLWHGGDEKTQQNGLKTAFETRFPNMTLNVTVDLSKYHDGNLDDQLAADNVYVDSIILQTLHDYPRWKKEGALMNYAPLNFDKVYPVFKDADAAYSGLLIFNWGISANMNKTSTLPTSYQDFTKPEFKDKIVLTYPNDDDAVLYQFELILQELGQEWFDALLANNPRWVRGTATPGALVRAANSSSAVTFTGGSSFTDQLPIRYSLPNDANFTSWAQTGAILKKAPHPEGAKLLHSFMLSDEHQTGGSWSVREDIPAGKGAEPILQQPGTDAPAFATWMADRNNVERRRFFYEDKIGTAQGLSPLIDDLLYNNPALSDLKIKQIDSGDDEVREYYETTDSFIELHDDCFHVFEFMLKSTYSEHYGKTAFDKLAANDMIPAGDMTERSLLAINIIHILADKYDVPRLYMAVYEGPKRPLLDPRADWGLVYTIVCANFVLCTQIIQLLQPLAVTLPGQLLAMAGSTRATAKMFNNPTLSDVKIKQVYEGKTREYHAHKAVLCLESGYFLNAFTGSFKEASEGTIELHEDNPECFEFLLKFIYTGIYDKGQIAKLAGSDHNKRVLIPFGIYAVADKYDVGKLFESAAEDVKIVLMCAVKNRGDILATSIKAHYGTEVEADEPMGCLITAVIFEQHNDLLDTKNFEKWLLAYPTFAADVALHSQRGKLFGKKDRARCSNCTKKSIEKNFQYLSES</sequence>
<dbReference type="Proteomes" id="UP000596902">
    <property type="component" value="Unassembled WGS sequence"/>
</dbReference>
<proteinExistence type="predicted"/>
<dbReference type="SUPFAM" id="SSF54695">
    <property type="entry name" value="POZ domain"/>
    <property type="match status" value="1"/>
</dbReference>
<dbReference type="EMBL" id="JAAABM010000002">
    <property type="protein sequence ID" value="KAF7680174.1"/>
    <property type="molecule type" value="Genomic_DNA"/>
</dbReference>
<feature type="signal peptide" evidence="2">
    <location>
        <begin position="1"/>
        <end position="17"/>
    </location>
</feature>